<dbReference type="Gene3D" id="3.40.190.10">
    <property type="entry name" value="Periplasmic binding protein-like II"/>
    <property type="match status" value="1"/>
</dbReference>
<dbReference type="AlphaFoldDB" id="A0A4Q1HPZ8"/>
<dbReference type="PANTHER" id="PTHR30290">
    <property type="entry name" value="PERIPLASMIC BINDING COMPONENT OF ABC TRANSPORTER"/>
    <property type="match status" value="1"/>
</dbReference>
<accession>A0A4Q1HPZ8</accession>
<dbReference type="OrthoDB" id="9801799at2"/>
<dbReference type="Proteomes" id="UP000290849">
    <property type="component" value="Unassembled WGS sequence"/>
</dbReference>
<dbReference type="Pfam" id="PF00496">
    <property type="entry name" value="SBP_bac_5"/>
    <property type="match status" value="1"/>
</dbReference>
<comment type="caution">
    <text evidence="2">The sequence shown here is derived from an EMBL/GenBank/DDBJ whole genome shotgun (WGS) entry which is preliminary data.</text>
</comment>
<dbReference type="Gene3D" id="3.90.76.10">
    <property type="entry name" value="Dipeptide-binding Protein, Domain 1"/>
    <property type="match status" value="1"/>
</dbReference>
<organism evidence="2 3">
    <name type="scientific">Achromobacter aloeverae</name>
    <dbReference type="NCBI Taxonomy" id="1750518"/>
    <lineage>
        <taxon>Bacteria</taxon>
        <taxon>Pseudomonadati</taxon>
        <taxon>Pseudomonadota</taxon>
        <taxon>Betaproteobacteria</taxon>
        <taxon>Burkholderiales</taxon>
        <taxon>Alcaligenaceae</taxon>
        <taxon>Achromobacter</taxon>
    </lineage>
</organism>
<reference evidence="2 3" key="1">
    <citation type="journal article" date="2017" name="Int. J. Syst. Evol. Microbiol.">
        <title>Achromobacter aloeverae sp. nov., isolated from the root of Aloe vera (L.) Burm.f.</title>
        <authorList>
            <person name="Kuncharoen N."/>
            <person name="Muramatsu Y."/>
            <person name="Shibata C."/>
            <person name="Kamakura Y."/>
            <person name="Nakagawa Y."/>
            <person name="Tanasupawat S."/>
        </authorList>
    </citation>
    <scope>NUCLEOTIDE SEQUENCE [LARGE SCALE GENOMIC DNA]</scope>
    <source>
        <strain evidence="2 3">AVA-1</strain>
    </source>
</reference>
<dbReference type="GO" id="GO:0043190">
    <property type="term" value="C:ATP-binding cassette (ABC) transporter complex"/>
    <property type="evidence" value="ECO:0007669"/>
    <property type="project" value="InterPro"/>
</dbReference>
<keyword evidence="3" id="KW-1185">Reference proteome</keyword>
<dbReference type="InterPro" id="IPR000914">
    <property type="entry name" value="SBP_5_dom"/>
</dbReference>
<dbReference type="EMBL" id="PYAL01000001">
    <property type="protein sequence ID" value="RXN93144.1"/>
    <property type="molecule type" value="Genomic_DNA"/>
</dbReference>
<name>A0A4Q1HPZ8_9BURK</name>
<proteinExistence type="predicted"/>
<evidence type="ECO:0000313" key="2">
    <source>
        <dbReference type="EMBL" id="RXN93144.1"/>
    </source>
</evidence>
<evidence type="ECO:0000313" key="3">
    <source>
        <dbReference type="Proteomes" id="UP000290849"/>
    </source>
</evidence>
<dbReference type="GO" id="GO:0030288">
    <property type="term" value="C:outer membrane-bounded periplasmic space"/>
    <property type="evidence" value="ECO:0007669"/>
    <property type="project" value="UniProtKB-ARBA"/>
</dbReference>
<dbReference type="SUPFAM" id="SSF53850">
    <property type="entry name" value="Periplasmic binding protein-like II"/>
    <property type="match status" value="1"/>
</dbReference>
<protein>
    <submittedName>
        <fullName evidence="2">ABC transporter substrate-binding protein</fullName>
    </submittedName>
</protein>
<sequence>MSDQTADAGEGGLREEGARRGFLLKMAVLGLSSTLPGFASSGPPAGRRGGVLRVSVSQAIAKVNPFQARVIPEYLVVELLYSGLTRLSPANVAEPDLAISWSSNEKLDEWTFRLRPAIKFRDGSICRPSDVIASIKAVLDAKTGSPARQNIGPIADIVSTADDTVTFKLSTPYADLPIALSHPNAKIVPAAIIDKGMDRLARDAFGTGPFELVQFESERIVVATRNAQYYDPQRPYLDRIEVRVYPDATSEGSALMSGDIDLMSQVQPTEFARLSQAPRVNALRLASGTFSNVILGCNQKPFDDIRVRQALALTVDRKVMVDFVAEGLGTVANDTPINASYPFFSRRPDKTVDIAQAKKLLAAAGYPDGLTITLVASDVPAVRTQMAVALREMAKPAGFNIEVQTMPHATYLEQVWRKGACYIGYYSGQPTIDAMVSQLYTSTAAWNETHWNNKKFDSLIEQARGTADAAQRQQLYADAQALMRTEVPSLIPVFFDLLRAHRDYVNDFMMYPRGVLFGLDHVWLAEGAPRRA</sequence>
<dbReference type="PIRSF" id="PIRSF002741">
    <property type="entry name" value="MppA"/>
    <property type="match status" value="1"/>
</dbReference>
<evidence type="ECO:0000259" key="1">
    <source>
        <dbReference type="Pfam" id="PF00496"/>
    </source>
</evidence>
<dbReference type="PANTHER" id="PTHR30290:SF83">
    <property type="entry name" value="ABC TRANSPORTER SUBSTRATE-BINDING PROTEIN"/>
    <property type="match status" value="1"/>
</dbReference>
<dbReference type="GO" id="GO:0015833">
    <property type="term" value="P:peptide transport"/>
    <property type="evidence" value="ECO:0007669"/>
    <property type="project" value="TreeGrafter"/>
</dbReference>
<dbReference type="InterPro" id="IPR039424">
    <property type="entry name" value="SBP_5"/>
</dbReference>
<dbReference type="GO" id="GO:1904680">
    <property type="term" value="F:peptide transmembrane transporter activity"/>
    <property type="evidence" value="ECO:0007669"/>
    <property type="project" value="TreeGrafter"/>
</dbReference>
<feature type="domain" description="Solute-binding protein family 5" evidence="1">
    <location>
        <begin position="94"/>
        <end position="443"/>
    </location>
</feature>
<dbReference type="CDD" id="cd08503">
    <property type="entry name" value="PBP2_NikA_DppA_OppA_like_17"/>
    <property type="match status" value="1"/>
</dbReference>
<dbReference type="InterPro" id="IPR030678">
    <property type="entry name" value="Peptide/Ni-bd"/>
</dbReference>
<gene>
    <name evidence="2" type="ORF">C7R54_05380</name>
</gene>
<dbReference type="Gene3D" id="3.10.105.10">
    <property type="entry name" value="Dipeptide-binding Protein, Domain 3"/>
    <property type="match status" value="1"/>
</dbReference>